<gene>
    <name evidence="1" type="ORF">RFULGI_LOCUS15652</name>
</gene>
<dbReference type="AlphaFoldDB" id="A0A9N9JFK5"/>
<protein>
    <submittedName>
        <fullName evidence="1">6926_t:CDS:1</fullName>
    </submittedName>
</protein>
<dbReference type="EMBL" id="CAJVPZ010051518">
    <property type="protein sequence ID" value="CAG8779132.1"/>
    <property type="molecule type" value="Genomic_DNA"/>
</dbReference>
<organism evidence="1 2">
    <name type="scientific">Racocetra fulgida</name>
    <dbReference type="NCBI Taxonomy" id="60492"/>
    <lineage>
        <taxon>Eukaryota</taxon>
        <taxon>Fungi</taxon>
        <taxon>Fungi incertae sedis</taxon>
        <taxon>Mucoromycota</taxon>
        <taxon>Glomeromycotina</taxon>
        <taxon>Glomeromycetes</taxon>
        <taxon>Diversisporales</taxon>
        <taxon>Gigasporaceae</taxon>
        <taxon>Racocetra</taxon>
    </lineage>
</organism>
<name>A0A9N9JFK5_9GLOM</name>
<dbReference type="Proteomes" id="UP000789396">
    <property type="component" value="Unassembled WGS sequence"/>
</dbReference>
<evidence type="ECO:0000313" key="1">
    <source>
        <dbReference type="EMBL" id="CAG8779132.1"/>
    </source>
</evidence>
<keyword evidence="2" id="KW-1185">Reference proteome</keyword>
<feature type="non-terminal residue" evidence="1">
    <location>
        <position position="44"/>
    </location>
</feature>
<reference evidence="1" key="1">
    <citation type="submission" date="2021-06" db="EMBL/GenBank/DDBJ databases">
        <authorList>
            <person name="Kallberg Y."/>
            <person name="Tangrot J."/>
            <person name="Rosling A."/>
        </authorList>
    </citation>
    <scope>NUCLEOTIDE SEQUENCE</scope>
    <source>
        <strain evidence="1">IN212</strain>
    </source>
</reference>
<proteinExistence type="predicted"/>
<evidence type="ECO:0000313" key="2">
    <source>
        <dbReference type="Proteomes" id="UP000789396"/>
    </source>
</evidence>
<accession>A0A9N9JFK5</accession>
<feature type="non-terminal residue" evidence="1">
    <location>
        <position position="1"/>
    </location>
</feature>
<comment type="caution">
    <text evidence="1">The sequence shown here is derived from an EMBL/GenBank/DDBJ whole genome shotgun (WGS) entry which is preliminary data.</text>
</comment>
<sequence length="44" mass="4949">VAHLYGNQQDQEQSKLENAYTIEKGFIESSPDLFRFGKATDTAT</sequence>